<comment type="caution">
    <text evidence="1">The sequence shown here is derived from an EMBL/GenBank/DDBJ whole genome shotgun (WGS) entry which is preliminary data.</text>
</comment>
<protein>
    <submittedName>
        <fullName evidence="1">DUF1289 domain-containing protein</fullName>
    </submittedName>
</protein>
<dbReference type="OrthoDB" id="9811423at2"/>
<organism evidence="1 2">
    <name type="scientific">Caulobacter zeae</name>
    <dbReference type="NCBI Taxonomy" id="2055137"/>
    <lineage>
        <taxon>Bacteria</taxon>
        <taxon>Pseudomonadati</taxon>
        <taxon>Pseudomonadota</taxon>
        <taxon>Alphaproteobacteria</taxon>
        <taxon>Caulobacterales</taxon>
        <taxon>Caulobacteraceae</taxon>
        <taxon>Caulobacter</taxon>
    </lineage>
</organism>
<dbReference type="AlphaFoldDB" id="A0A2N5DNN9"/>
<name>A0A2N5DNN9_9CAUL</name>
<accession>A0A2N5DNN9</accession>
<dbReference type="RefSeq" id="WP_101717319.1">
    <property type="nucleotide sequence ID" value="NZ_PJRS01000012.1"/>
</dbReference>
<keyword evidence="2" id="KW-1185">Reference proteome</keyword>
<sequence>MTSENRPPRPIVTPCVKVCAVDGASGFCLGCRRTLQEIAGWSRYSDEERAKIMAALPHRPDPMESLMAAQSGAHT</sequence>
<reference evidence="1 2" key="1">
    <citation type="submission" date="2017-12" db="EMBL/GenBank/DDBJ databases">
        <title>The genome sequence of Caulobacter sp. 410.</title>
        <authorList>
            <person name="Gao J."/>
            <person name="Mao X."/>
            <person name="Sun J."/>
        </authorList>
    </citation>
    <scope>NUCLEOTIDE SEQUENCE [LARGE SCALE GENOMIC DNA]</scope>
    <source>
        <strain evidence="1 2">410</strain>
    </source>
</reference>
<dbReference type="Proteomes" id="UP000234479">
    <property type="component" value="Unassembled WGS sequence"/>
</dbReference>
<proteinExistence type="predicted"/>
<evidence type="ECO:0000313" key="2">
    <source>
        <dbReference type="Proteomes" id="UP000234479"/>
    </source>
</evidence>
<dbReference type="Pfam" id="PF06945">
    <property type="entry name" value="DUF1289"/>
    <property type="match status" value="1"/>
</dbReference>
<gene>
    <name evidence="1" type="ORF">SGCZBJ_07055</name>
</gene>
<evidence type="ECO:0000313" key="1">
    <source>
        <dbReference type="EMBL" id="PLR27625.1"/>
    </source>
</evidence>
<dbReference type="InterPro" id="IPR010710">
    <property type="entry name" value="DUF1289"/>
</dbReference>
<dbReference type="PANTHER" id="PTHR35175">
    <property type="entry name" value="DUF1289 DOMAIN-CONTAINING PROTEIN"/>
    <property type="match status" value="1"/>
</dbReference>
<dbReference type="PANTHER" id="PTHR35175:SF2">
    <property type="entry name" value="DUF1289 DOMAIN-CONTAINING PROTEIN"/>
    <property type="match status" value="1"/>
</dbReference>
<dbReference type="EMBL" id="PJRS01000012">
    <property type="protein sequence ID" value="PLR27625.1"/>
    <property type="molecule type" value="Genomic_DNA"/>
</dbReference>